<proteinExistence type="predicted"/>
<dbReference type="InterPro" id="IPR004564">
    <property type="entry name" value="OM_lipoprot_carrier_LolA-like"/>
</dbReference>
<organism evidence="3 4">
    <name type="scientific">Roseovarius spongiae</name>
    <dbReference type="NCBI Taxonomy" id="2320272"/>
    <lineage>
        <taxon>Bacteria</taxon>
        <taxon>Pseudomonadati</taxon>
        <taxon>Pseudomonadota</taxon>
        <taxon>Alphaproteobacteria</taxon>
        <taxon>Rhodobacterales</taxon>
        <taxon>Roseobacteraceae</taxon>
        <taxon>Roseovarius</taxon>
    </lineage>
</organism>
<sequence length="234" mass="25381">MRKQISAACYSISTPHSLCLFPILHAQGAHKLRHLILIAGAIAASVVLALPAAAEKLSLGALSGYLNSLKTATGEFTQINDDGTISTGRILIKRPGRVRFEYDPPEETLVVSNGDTVGIVDPKSNQGTQAYPLHRTPLSIILARNVDLTRARMVTGHSSDGKTTTVRAQDPEHPEYGNIELVFTGNPIQLRQWVVNDDAGSRTTVVLGDLRTGMRIKDDRFVIPGLNTARPIDR</sequence>
<keyword evidence="3" id="KW-0449">Lipoprotein</keyword>
<accession>A0A3A8B8C6</accession>
<dbReference type="InterPro" id="IPR029046">
    <property type="entry name" value="LolA/LolB/LppX"/>
</dbReference>
<dbReference type="Pfam" id="PF03548">
    <property type="entry name" value="LolA"/>
    <property type="match status" value="1"/>
</dbReference>
<evidence type="ECO:0000256" key="1">
    <source>
        <dbReference type="ARBA" id="ARBA00022729"/>
    </source>
</evidence>
<dbReference type="AlphaFoldDB" id="A0A3A8B8C6"/>
<gene>
    <name evidence="3" type="ORF">D6850_11485</name>
</gene>
<dbReference type="OrthoDB" id="9800501at2"/>
<reference evidence="3 4" key="1">
    <citation type="submission" date="2018-09" db="EMBL/GenBank/DDBJ databases">
        <title>Roseovarius spongiae sp. nov., isolated from a marine sponge.</title>
        <authorList>
            <person name="Zhuang L."/>
            <person name="Luo L."/>
        </authorList>
    </citation>
    <scope>NUCLEOTIDE SEQUENCE [LARGE SCALE GENOMIC DNA]</scope>
    <source>
        <strain evidence="3 4">HN-E21</strain>
    </source>
</reference>
<feature type="transmembrane region" description="Helical" evidence="2">
    <location>
        <begin position="35"/>
        <end position="54"/>
    </location>
</feature>
<evidence type="ECO:0000256" key="2">
    <source>
        <dbReference type="SAM" id="Phobius"/>
    </source>
</evidence>
<comment type="caution">
    <text evidence="3">The sequence shown here is derived from an EMBL/GenBank/DDBJ whole genome shotgun (WGS) entry which is preliminary data.</text>
</comment>
<keyword evidence="1" id="KW-0732">Signal</keyword>
<dbReference type="Proteomes" id="UP000281128">
    <property type="component" value="Unassembled WGS sequence"/>
</dbReference>
<name>A0A3A8B8C6_9RHOB</name>
<dbReference type="PANTHER" id="PTHR35869:SF1">
    <property type="entry name" value="OUTER-MEMBRANE LIPOPROTEIN CARRIER PROTEIN"/>
    <property type="match status" value="1"/>
</dbReference>
<dbReference type="Gene3D" id="2.50.20.10">
    <property type="entry name" value="Lipoprotein localisation LolA/LolB/LppX"/>
    <property type="match status" value="1"/>
</dbReference>
<keyword evidence="2" id="KW-0472">Membrane</keyword>
<evidence type="ECO:0000313" key="3">
    <source>
        <dbReference type="EMBL" id="RKF13818.1"/>
    </source>
</evidence>
<dbReference type="SUPFAM" id="SSF89392">
    <property type="entry name" value="Prokaryotic lipoproteins and lipoprotein localization factors"/>
    <property type="match status" value="1"/>
</dbReference>
<evidence type="ECO:0000313" key="4">
    <source>
        <dbReference type="Proteomes" id="UP000281128"/>
    </source>
</evidence>
<dbReference type="EMBL" id="RAPE01000003">
    <property type="protein sequence ID" value="RKF13818.1"/>
    <property type="molecule type" value="Genomic_DNA"/>
</dbReference>
<keyword evidence="2" id="KW-1133">Transmembrane helix</keyword>
<protein>
    <submittedName>
        <fullName evidence="3">Outer membrane lipoprotein carrier protein LolA</fullName>
    </submittedName>
</protein>
<keyword evidence="4" id="KW-1185">Reference proteome</keyword>
<dbReference type="PANTHER" id="PTHR35869">
    <property type="entry name" value="OUTER-MEMBRANE LIPOPROTEIN CARRIER PROTEIN"/>
    <property type="match status" value="1"/>
</dbReference>
<keyword evidence="2" id="KW-0812">Transmembrane</keyword>
<dbReference type="CDD" id="cd16325">
    <property type="entry name" value="LolA"/>
    <property type="match status" value="1"/>
</dbReference>